<evidence type="ECO:0000256" key="8">
    <source>
        <dbReference type="ARBA" id="ARBA00042402"/>
    </source>
</evidence>
<feature type="transmembrane region" description="Helical" evidence="10">
    <location>
        <begin position="187"/>
        <end position="204"/>
    </location>
</feature>
<evidence type="ECO:0000313" key="13">
    <source>
        <dbReference type="Proteomes" id="UP000321040"/>
    </source>
</evidence>
<organism evidence="12 13">
    <name type="scientific">Staphylococcus kloosii</name>
    <dbReference type="NCBI Taxonomy" id="29384"/>
    <lineage>
        <taxon>Bacteria</taxon>
        <taxon>Bacillati</taxon>
        <taxon>Bacillota</taxon>
        <taxon>Bacilli</taxon>
        <taxon>Bacillales</taxon>
        <taxon>Staphylococcaceae</taxon>
        <taxon>Staphylococcus</taxon>
    </lineage>
</organism>
<feature type="transmembrane region" description="Helical" evidence="10">
    <location>
        <begin position="119"/>
        <end position="139"/>
    </location>
</feature>
<reference evidence="12 13" key="1">
    <citation type="submission" date="2019-07" db="EMBL/GenBank/DDBJ databases">
        <title>Whole genome shotgun sequence of Staphylococcus kloosii NBRC 109624.</title>
        <authorList>
            <person name="Hosoyama A."/>
            <person name="Uohara A."/>
            <person name="Ohji S."/>
            <person name="Ichikawa N."/>
        </authorList>
    </citation>
    <scope>NUCLEOTIDE SEQUENCE [LARGE SCALE GENOMIC DNA]</scope>
    <source>
        <strain evidence="12 13">NBRC 109624</strain>
    </source>
</reference>
<comment type="subcellular location">
    <subcellularLocation>
        <location evidence="1">Cell membrane</location>
        <topology evidence="1">Multi-pass membrane protein</topology>
    </subcellularLocation>
</comment>
<evidence type="ECO:0000256" key="9">
    <source>
        <dbReference type="ARBA" id="ARBA00042839"/>
    </source>
</evidence>
<protein>
    <recommendedName>
        <fullName evidence="7">Probable poly-beta-1,6-N-acetyl-D-glucosamine export protein</fullName>
    </recommendedName>
    <alternativeName>
        <fullName evidence="9">Biofilm polysaccharide intercellular adhesin export protein</fullName>
    </alternativeName>
    <alternativeName>
        <fullName evidence="8">Intercellular adhesion protein C</fullName>
    </alternativeName>
</protein>
<evidence type="ECO:0000256" key="5">
    <source>
        <dbReference type="ARBA" id="ARBA00022989"/>
    </source>
</evidence>
<feature type="domain" description="Acyltransferase 3" evidence="11">
    <location>
        <begin position="10"/>
        <end position="324"/>
    </location>
</feature>
<evidence type="ECO:0000256" key="4">
    <source>
        <dbReference type="ARBA" id="ARBA00022692"/>
    </source>
</evidence>
<evidence type="ECO:0000256" key="7">
    <source>
        <dbReference type="ARBA" id="ARBA00041028"/>
    </source>
</evidence>
<evidence type="ECO:0000256" key="2">
    <source>
        <dbReference type="ARBA" id="ARBA00007400"/>
    </source>
</evidence>
<name>A0ABQ0XPV2_9STAP</name>
<keyword evidence="13" id="KW-1185">Reference proteome</keyword>
<evidence type="ECO:0000313" key="12">
    <source>
        <dbReference type="EMBL" id="GEP82948.1"/>
    </source>
</evidence>
<evidence type="ECO:0000256" key="3">
    <source>
        <dbReference type="ARBA" id="ARBA00022475"/>
    </source>
</evidence>
<dbReference type="InterPro" id="IPR002656">
    <property type="entry name" value="Acyl_transf_3_dom"/>
</dbReference>
<accession>A0ABQ0XPV2</accession>
<sequence length="364" mass="43270">MIKKNKIELVYLRTFTCMIIIVTHLLTQLTLEHEHLDEKSLQFLYYLRNFIIFGTPGFIMLSQLLTTLNYKQVNIQYLIKRFKYIFIPYLIMGTFYSYSEALYTDSSFKHQFLENVVLGQWYGYFILIIMQFFILSYIIYKINHKLFNSKILLIVSFIVQQTFLYFFNSHEQFHDIFLHYYPLSENTFILGWIFYFFVGGFIGYHYQTVLSFLQNYIVIVITLAAIAYIVFITAYPHDYWNVTSFTDTLTVFNVLMFLLLLGVCIHFNELMYNSVAIVSAFSFFIYLLHPIILDSLFKYTSIFERHTVIFLAISLLLVLGICIGVGTLLKEFKIFRFVMGKQPYNYYMNVTRTNNAIDKNERSA</sequence>
<evidence type="ECO:0000256" key="6">
    <source>
        <dbReference type="ARBA" id="ARBA00023136"/>
    </source>
</evidence>
<evidence type="ECO:0000259" key="11">
    <source>
        <dbReference type="Pfam" id="PF01757"/>
    </source>
</evidence>
<keyword evidence="5 10" id="KW-1133">Transmembrane helix</keyword>
<feature type="transmembrane region" description="Helical" evidence="10">
    <location>
        <begin position="43"/>
        <end position="61"/>
    </location>
</feature>
<feature type="transmembrane region" description="Helical" evidence="10">
    <location>
        <begin position="270"/>
        <end position="288"/>
    </location>
</feature>
<comment type="similarity">
    <text evidence="2">Belongs to the acyltransferase 3 family.</text>
</comment>
<feature type="transmembrane region" description="Helical" evidence="10">
    <location>
        <begin position="216"/>
        <end position="236"/>
    </location>
</feature>
<dbReference type="Proteomes" id="UP000321040">
    <property type="component" value="Unassembled WGS sequence"/>
</dbReference>
<feature type="transmembrane region" description="Helical" evidence="10">
    <location>
        <begin position="242"/>
        <end position="263"/>
    </location>
</feature>
<feature type="transmembrane region" description="Helical" evidence="10">
    <location>
        <begin position="151"/>
        <end position="167"/>
    </location>
</feature>
<dbReference type="PANTHER" id="PTHR40074:SF2">
    <property type="entry name" value="O-ACETYLTRANSFERASE WECH"/>
    <property type="match status" value="1"/>
</dbReference>
<dbReference type="PANTHER" id="PTHR40074">
    <property type="entry name" value="O-ACETYLTRANSFERASE WECH"/>
    <property type="match status" value="1"/>
</dbReference>
<feature type="transmembrane region" description="Helical" evidence="10">
    <location>
        <begin position="82"/>
        <end position="99"/>
    </location>
</feature>
<comment type="caution">
    <text evidence="12">The sequence shown here is derived from an EMBL/GenBank/DDBJ whole genome shotgun (WGS) entry which is preliminary data.</text>
</comment>
<evidence type="ECO:0000256" key="1">
    <source>
        <dbReference type="ARBA" id="ARBA00004651"/>
    </source>
</evidence>
<gene>
    <name evidence="12" type="primary">icaC_2</name>
    <name evidence="12" type="ORF">SKL01_21260</name>
</gene>
<keyword evidence="6 10" id="KW-0472">Membrane</keyword>
<feature type="transmembrane region" description="Helical" evidence="10">
    <location>
        <begin position="308"/>
        <end position="329"/>
    </location>
</feature>
<dbReference type="EMBL" id="BKAQ01000019">
    <property type="protein sequence ID" value="GEP82948.1"/>
    <property type="molecule type" value="Genomic_DNA"/>
</dbReference>
<proteinExistence type="inferred from homology"/>
<dbReference type="Pfam" id="PF01757">
    <property type="entry name" value="Acyl_transf_3"/>
    <property type="match status" value="1"/>
</dbReference>
<keyword evidence="4 10" id="KW-0812">Transmembrane</keyword>
<feature type="transmembrane region" description="Helical" evidence="10">
    <location>
        <begin position="12"/>
        <end position="31"/>
    </location>
</feature>
<evidence type="ECO:0000256" key="10">
    <source>
        <dbReference type="SAM" id="Phobius"/>
    </source>
</evidence>
<keyword evidence="3" id="KW-1003">Cell membrane</keyword>